<sequence>MSTVKKKKSVFHMVPVNSRQIALVVYDVYSNELFVHYHSGDVRMYPFVSRDEYNTLRDAANRHDELVDMMQGREYEFIRLEAEKEQMYQ</sequence>
<reference evidence="1" key="1">
    <citation type="submission" date="2023-12" db="EMBL/GenBank/DDBJ databases">
        <title>Fervidustalea candida gen. nov., sp. nov., a novel member of the family Paenibacillaceae isolated from a geothermal area.</title>
        <authorList>
            <person name="Li W.-J."/>
            <person name="Jiao J.-Y."/>
            <person name="Chen Y."/>
        </authorList>
    </citation>
    <scope>NUCLEOTIDE SEQUENCE</scope>
    <source>
        <strain evidence="1">SYSU GA230002</strain>
    </source>
</reference>
<accession>A0ABU5ZIE8</accession>
<dbReference type="RefSeq" id="WP_371754398.1">
    <property type="nucleotide sequence ID" value="NZ_JAYJLD010000015.1"/>
</dbReference>
<evidence type="ECO:0008006" key="3">
    <source>
        <dbReference type="Google" id="ProtNLM"/>
    </source>
</evidence>
<evidence type="ECO:0000313" key="1">
    <source>
        <dbReference type="EMBL" id="MEB3102278.1"/>
    </source>
</evidence>
<comment type="caution">
    <text evidence="1">The sequence shown here is derived from an EMBL/GenBank/DDBJ whole genome shotgun (WGS) entry which is preliminary data.</text>
</comment>
<dbReference type="EMBL" id="JAYJLD010000015">
    <property type="protein sequence ID" value="MEB3102278.1"/>
    <property type="molecule type" value="Genomic_DNA"/>
</dbReference>
<evidence type="ECO:0000313" key="2">
    <source>
        <dbReference type="Proteomes" id="UP001310386"/>
    </source>
</evidence>
<keyword evidence="2" id="KW-1185">Reference proteome</keyword>
<gene>
    <name evidence="1" type="ORF">VF724_11455</name>
</gene>
<dbReference type="Proteomes" id="UP001310386">
    <property type="component" value="Unassembled WGS sequence"/>
</dbReference>
<proteinExistence type="predicted"/>
<protein>
    <recommendedName>
        <fullName evidence="3">KTSC domain-containing protein</fullName>
    </recommendedName>
</protein>
<name>A0ABU5ZIE8_9BACL</name>
<organism evidence="1 2">
    <name type="scientific">Ferviditalea candida</name>
    <dbReference type="NCBI Taxonomy" id="3108399"/>
    <lineage>
        <taxon>Bacteria</taxon>
        <taxon>Bacillati</taxon>
        <taxon>Bacillota</taxon>
        <taxon>Bacilli</taxon>
        <taxon>Bacillales</taxon>
        <taxon>Paenibacillaceae</taxon>
        <taxon>Ferviditalea</taxon>
    </lineage>
</organism>